<dbReference type="InterPro" id="IPR007421">
    <property type="entry name" value="Schlafen_AlbA_2_dom"/>
</dbReference>
<dbReference type="Pfam" id="PF13749">
    <property type="entry name" value="HATPase_c_4"/>
    <property type="match status" value="1"/>
</dbReference>
<dbReference type="EMBL" id="LTEB01000039">
    <property type="protein sequence ID" value="KXU17243.1"/>
    <property type="molecule type" value="Genomic_DNA"/>
</dbReference>
<dbReference type="Gene3D" id="1.10.10.10">
    <property type="entry name" value="Winged helix-like DNA-binding domain superfamily/Winged helix DNA-binding domain"/>
    <property type="match status" value="1"/>
</dbReference>
<dbReference type="Pfam" id="PF13412">
    <property type="entry name" value="HTH_24"/>
    <property type="match status" value="1"/>
</dbReference>
<dbReference type="InterPro" id="IPR038461">
    <property type="entry name" value="Schlafen_AlbA_2_dom_sf"/>
</dbReference>
<dbReference type="Pfam" id="PF04326">
    <property type="entry name" value="SLFN_AlbA_2"/>
    <property type="match status" value="1"/>
</dbReference>
<organism evidence="2 3">
    <name type="scientific">Corynebacterium simulans</name>
    <dbReference type="NCBI Taxonomy" id="146827"/>
    <lineage>
        <taxon>Bacteria</taxon>
        <taxon>Bacillati</taxon>
        <taxon>Actinomycetota</taxon>
        <taxon>Actinomycetes</taxon>
        <taxon>Mycobacteriales</taxon>
        <taxon>Corynebacteriaceae</taxon>
        <taxon>Corynebacterium</taxon>
    </lineage>
</organism>
<dbReference type="PANTHER" id="PTHR30595:SF6">
    <property type="entry name" value="SCHLAFEN ALBA-2 DOMAIN-CONTAINING PROTEIN"/>
    <property type="match status" value="1"/>
</dbReference>
<dbReference type="InterPro" id="IPR036388">
    <property type="entry name" value="WH-like_DNA-bd_sf"/>
</dbReference>
<dbReference type="CDD" id="cd00090">
    <property type="entry name" value="HTH_ARSR"/>
    <property type="match status" value="1"/>
</dbReference>
<sequence length="498" mass="54245">MIVVWDDDQAEIAEIIGSLRSQDTDTRAVEVKAAAGGFPKKLVRSISAFANGTGGIIILGLDEDNGFVPVPGFDATAMADALAGACADLVTPSVRAQIDIVEWEGASIVVGTIPECAPFEKPCWVVSQSKYHGSYIRVHDGDRVLKPYEIDRLEENKTQPEWDLEPVPAADIDDLDPDIVAEILARERSIHERIFGRLSDEEAMLALHLITRNDNGKLVPTLGGLMAAGTYPQQFFPRLNVTFAAYPGTDKSAGIGKQRFLDNESLVGPIPVLVADAVRAVRRNMRVGGVIEGVFRKDLPDYPPEAVREAVANALMHRDYSPQARGTQVQVNLYVDRLEILNPGGLYGTVTVDRLGTAGMSSARNQHLSALLEVTPAGDGDGYIAENRGTGYIEILDQLERQLLPPPVPRDSLTEFELTFARRNPTTPERTAALGGGTRGRVLDYLREHRTASSRELAAAAGLSLNGVRRTINELVEEGVIVRTEPLKSPKQRYRLQG</sequence>
<feature type="domain" description="Schlafen AlbA-2" evidence="1">
    <location>
        <begin position="27"/>
        <end position="144"/>
    </location>
</feature>
<dbReference type="InterPro" id="IPR038475">
    <property type="entry name" value="RecG_C_sf"/>
</dbReference>
<name>A0ABR5V7G9_9CORY</name>
<gene>
    <name evidence="2" type="ORF">WM41_2161</name>
</gene>
<dbReference type="RefSeq" id="WP_235591089.1">
    <property type="nucleotide sequence ID" value="NZ_LTEB01000039.1"/>
</dbReference>
<comment type="caution">
    <text evidence="2">The sequence shown here is derived from an EMBL/GenBank/DDBJ whole genome shotgun (WGS) entry which is preliminary data.</text>
</comment>
<evidence type="ECO:0000313" key="2">
    <source>
        <dbReference type="EMBL" id="KXU17243.1"/>
    </source>
</evidence>
<protein>
    <submittedName>
        <fullName evidence="2">Divergent AAA domain protein</fullName>
    </submittedName>
</protein>
<dbReference type="PANTHER" id="PTHR30595">
    <property type="entry name" value="GLPR-RELATED TRANSCRIPTIONAL REPRESSOR"/>
    <property type="match status" value="1"/>
</dbReference>
<dbReference type="Gene3D" id="3.30.565.60">
    <property type="match status" value="1"/>
</dbReference>
<reference evidence="2 3" key="1">
    <citation type="journal article" date="2016" name="Int. J. Syst. Evol. Microbiol.">
        <title>Resolving the Complexity of Human Skin Metagenomes Using Single-Molecule Sequencing.</title>
        <authorList>
            <consortium name="NISC Comparative Sequencing Program"/>
            <person name="Tsai Y.C."/>
            <person name="Conlan S."/>
            <person name="Deming C."/>
            <person name="Segre J.A."/>
            <person name="Kong H.H."/>
            <person name="Korlach J."/>
            <person name="Oh J."/>
        </authorList>
    </citation>
    <scope>NUCLEOTIDE SEQUENCE [LARGE SCALE GENOMIC DNA]</scope>
    <source>
        <strain evidence="2 3">1B08</strain>
    </source>
</reference>
<keyword evidence="3" id="KW-1185">Reference proteome</keyword>
<dbReference type="InterPro" id="IPR011991">
    <property type="entry name" value="ArsR-like_HTH"/>
</dbReference>
<proteinExistence type="predicted"/>
<dbReference type="InterPro" id="IPR036390">
    <property type="entry name" value="WH_DNA-bd_sf"/>
</dbReference>
<dbReference type="Proteomes" id="UP000070339">
    <property type="component" value="Unassembled WGS sequence"/>
</dbReference>
<evidence type="ECO:0000259" key="1">
    <source>
        <dbReference type="Pfam" id="PF04326"/>
    </source>
</evidence>
<dbReference type="Gene3D" id="3.30.950.30">
    <property type="entry name" value="Schlafen, AAA domain"/>
    <property type="match status" value="1"/>
</dbReference>
<evidence type="ECO:0000313" key="3">
    <source>
        <dbReference type="Proteomes" id="UP000070339"/>
    </source>
</evidence>
<accession>A0ABR5V7G9</accession>
<dbReference type="SUPFAM" id="SSF46785">
    <property type="entry name" value="Winged helix' DNA-binding domain"/>
    <property type="match status" value="1"/>
</dbReference>